<dbReference type="RefSeq" id="WP_060719920.1">
    <property type="nucleotide sequence ID" value="NZ_CP055265.1"/>
</dbReference>
<dbReference type="GeneID" id="60684404"/>
<evidence type="ECO:0000256" key="6">
    <source>
        <dbReference type="ARBA" id="ARBA00030388"/>
    </source>
</evidence>
<accession>A0A368NHT3</accession>
<dbReference type="AlphaFoldDB" id="A0A368NHT3"/>
<dbReference type="GO" id="GO:0045892">
    <property type="term" value="P:negative regulation of DNA-templated transcription"/>
    <property type="evidence" value="ECO:0007669"/>
    <property type="project" value="TreeGrafter"/>
</dbReference>
<dbReference type="OrthoDB" id="9801102at2"/>
<dbReference type="PANTHER" id="PTHR38039:SF1">
    <property type="entry name" value="TOXIN YOEB"/>
    <property type="match status" value="1"/>
</dbReference>
<dbReference type="GO" id="GO:0016787">
    <property type="term" value="F:hydrolase activity"/>
    <property type="evidence" value="ECO:0007669"/>
    <property type="project" value="UniProtKB-KW"/>
</dbReference>
<evidence type="ECO:0000256" key="2">
    <source>
        <dbReference type="ARBA" id="ARBA00022649"/>
    </source>
</evidence>
<dbReference type="Pfam" id="PF06769">
    <property type="entry name" value="YoeB_toxin"/>
    <property type="match status" value="1"/>
</dbReference>
<dbReference type="PANTHER" id="PTHR38039">
    <property type="entry name" value="TOXIN YOEB"/>
    <property type="match status" value="1"/>
</dbReference>
<evidence type="ECO:0000256" key="3">
    <source>
        <dbReference type="ARBA" id="ARBA00022722"/>
    </source>
</evidence>
<comment type="caution">
    <text evidence="8">The sequence shown here is derived from an EMBL/GenBank/DDBJ whole genome shotgun (WGS) entry which is preliminary data.</text>
</comment>
<dbReference type="InterPro" id="IPR009614">
    <property type="entry name" value="YoeB_toxin"/>
</dbReference>
<comment type="similarity">
    <text evidence="1">Belongs to the YoeB family.</text>
</comment>
<keyword evidence="2" id="KW-1277">Toxin-antitoxin system</keyword>
<dbReference type="Gene3D" id="3.30.2310.20">
    <property type="entry name" value="RelE-like"/>
    <property type="match status" value="1"/>
</dbReference>
<evidence type="ECO:0000313" key="7">
    <source>
        <dbReference type="EMBL" id="KAA3525233.1"/>
    </source>
</evidence>
<dbReference type="NCBIfam" id="TIGR02116">
    <property type="entry name" value="toxin_Txe_YoeB"/>
    <property type="match status" value="1"/>
</dbReference>
<evidence type="ECO:0000313" key="9">
    <source>
        <dbReference type="Proteomes" id="UP000436911"/>
    </source>
</evidence>
<dbReference type="SUPFAM" id="SSF143011">
    <property type="entry name" value="RelE-like"/>
    <property type="match status" value="1"/>
</dbReference>
<dbReference type="EMBL" id="WPHU01000003">
    <property type="protein sequence ID" value="MVA56198.1"/>
    <property type="molecule type" value="Genomic_DNA"/>
</dbReference>
<organism evidence="8 10">
    <name type="scientific">Agrobacterium vitis</name>
    <name type="common">Rhizobium vitis</name>
    <dbReference type="NCBI Taxonomy" id="373"/>
    <lineage>
        <taxon>Bacteria</taxon>
        <taxon>Pseudomonadati</taxon>
        <taxon>Pseudomonadota</taxon>
        <taxon>Alphaproteobacteria</taxon>
        <taxon>Hyphomicrobiales</taxon>
        <taxon>Rhizobiaceae</taxon>
        <taxon>Rhizobium/Agrobacterium group</taxon>
        <taxon>Agrobacterium</taxon>
    </lineage>
</organism>
<dbReference type="InterPro" id="IPR035093">
    <property type="entry name" value="RelE/ParE_toxin_dom_sf"/>
</dbReference>
<dbReference type="GO" id="GO:0006401">
    <property type="term" value="P:RNA catabolic process"/>
    <property type="evidence" value="ECO:0007669"/>
    <property type="project" value="InterPro"/>
</dbReference>
<proteinExistence type="inferred from homology"/>
<keyword evidence="4" id="KW-0255">Endonuclease</keyword>
<dbReference type="Proteomes" id="UP000440716">
    <property type="component" value="Unassembled WGS sequence"/>
</dbReference>
<name>A0A368NHT3_AGRVI</name>
<reference evidence="8 10" key="2">
    <citation type="submission" date="2019-12" db="EMBL/GenBank/DDBJ databases">
        <title>Whole-genome sequencing of Allorhizobium vitis.</title>
        <authorList>
            <person name="Gan H.M."/>
            <person name="Szegedi E."/>
            <person name="Burr T."/>
            <person name="Savka M.A."/>
        </authorList>
    </citation>
    <scope>NUCLEOTIDE SEQUENCE [LARGE SCALE GENOMIC DNA]</scope>
    <source>
        <strain evidence="8 10">CG415</strain>
    </source>
</reference>
<evidence type="ECO:0000313" key="8">
    <source>
        <dbReference type="EMBL" id="MVA56198.1"/>
    </source>
</evidence>
<sequence length="88" mass="10332">MLVAFTDEGWEDYCFWQETDPKTAQRINALLKDTKRHPFSGIGKPEPLKGQFKGFWSRRISQEHRLVYAVKGQDGDQVLIVAQCRYHY</sequence>
<evidence type="ECO:0000313" key="10">
    <source>
        <dbReference type="Proteomes" id="UP000440716"/>
    </source>
</evidence>
<reference evidence="7 9" key="1">
    <citation type="submission" date="2018-08" db="EMBL/GenBank/DDBJ databases">
        <title>Genome sequencing of Agrobacterium vitis strain ICMP 10754.</title>
        <authorList>
            <person name="Visnovsky S.B."/>
            <person name="Pitman A.R."/>
        </authorList>
    </citation>
    <scope>NUCLEOTIDE SEQUENCE [LARGE SCALE GENOMIC DNA]</scope>
    <source>
        <strain evidence="7 9">ICMP 10754</strain>
    </source>
</reference>
<dbReference type="GO" id="GO:0004519">
    <property type="term" value="F:endonuclease activity"/>
    <property type="evidence" value="ECO:0007669"/>
    <property type="project" value="UniProtKB-KW"/>
</dbReference>
<gene>
    <name evidence="7" type="ORF">DXT89_18025</name>
    <name evidence="8" type="ORF">GOZ88_08730</name>
</gene>
<evidence type="ECO:0000256" key="4">
    <source>
        <dbReference type="ARBA" id="ARBA00022759"/>
    </source>
</evidence>
<keyword evidence="5" id="KW-0378">Hydrolase</keyword>
<dbReference type="Proteomes" id="UP000436911">
    <property type="component" value="Unassembled WGS sequence"/>
</dbReference>
<dbReference type="EMBL" id="QUSG01000012">
    <property type="protein sequence ID" value="KAA3525233.1"/>
    <property type="molecule type" value="Genomic_DNA"/>
</dbReference>
<keyword evidence="3" id="KW-0540">Nuclease</keyword>
<evidence type="ECO:0000256" key="5">
    <source>
        <dbReference type="ARBA" id="ARBA00022801"/>
    </source>
</evidence>
<protein>
    <recommendedName>
        <fullName evidence="6">Putative mRNA interferase YoeB</fullName>
    </recommendedName>
</protein>
<evidence type="ECO:0000256" key="1">
    <source>
        <dbReference type="ARBA" id="ARBA00008172"/>
    </source>
</evidence>